<sequence length="468" mass="50607">MEPTVDMLTHAADNPPPSTLVVIAGNNDFSYAISILRLRRYDIVLVCPKERTAEHSQASLYLDWFSDILGHSPPVNDVSPSSPREDARARSNTNAATTTLPPQAPLSQDRNTPSLAGFESLLLPNHPGTFLSHEGVGDPIRGLGAVDNRDEYDCFPPTEPLPPPPSMAPVLLDTKDEGEMERMHTVTHPLTPIISLDVQRPSSAPPSYLSFSPAPSPSSEDVYALTMSRPFDAQGLGEDHSLSDFMGISMSEIDQPISQPQSPGDTSTNTITPQSWVEESSSVFSSNRPAPRSFEQSNFPQAPAPDSTSRSSTSTSYNLPLPTPRPSAPSVERIPSPSLKAVALGHNSKTSPSLETLLPPGPLTPTAPPLPNPSPTFHPPAPDVIPDHFKPLVKKLQLCRAQGQVQPLRPGIAAEIVSAHRGEMEKINASSFLRYAQLAEQAGIVELSLPGEKPWIALRPELYEYHLE</sequence>
<dbReference type="PANTHER" id="PTHR14379">
    <property type="entry name" value="LIMKAIN B LKAP"/>
    <property type="match status" value="1"/>
</dbReference>
<dbReference type="OrthoDB" id="3062353at2759"/>
<feature type="domain" description="NYN" evidence="2">
    <location>
        <begin position="4"/>
        <end position="57"/>
    </location>
</feature>
<feature type="region of interest" description="Disordered" evidence="1">
    <location>
        <begin position="199"/>
        <end position="221"/>
    </location>
</feature>
<dbReference type="GO" id="GO:0004540">
    <property type="term" value="F:RNA nuclease activity"/>
    <property type="evidence" value="ECO:0007669"/>
    <property type="project" value="InterPro"/>
</dbReference>
<evidence type="ECO:0000256" key="1">
    <source>
        <dbReference type="SAM" id="MobiDB-lite"/>
    </source>
</evidence>
<keyword evidence="4" id="KW-1185">Reference proteome</keyword>
<comment type="caution">
    <text evidence="3">The sequence shown here is derived from an EMBL/GenBank/DDBJ whole genome shotgun (WGS) entry which is preliminary data.</text>
</comment>
<name>A0A8H5G404_9AGAR</name>
<dbReference type="Pfam" id="PF01936">
    <property type="entry name" value="NYN"/>
    <property type="match status" value="1"/>
</dbReference>
<dbReference type="GO" id="GO:0010468">
    <property type="term" value="P:regulation of gene expression"/>
    <property type="evidence" value="ECO:0007669"/>
    <property type="project" value="InterPro"/>
</dbReference>
<evidence type="ECO:0000313" key="3">
    <source>
        <dbReference type="EMBL" id="KAF5357945.1"/>
    </source>
</evidence>
<dbReference type="AlphaFoldDB" id="A0A8H5G404"/>
<feature type="region of interest" description="Disordered" evidence="1">
    <location>
        <begin position="277"/>
        <end position="379"/>
    </location>
</feature>
<dbReference type="GO" id="GO:0005777">
    <property type="term" value="C:peroxisome"/>
    <property type="evidence" value="ECO:0007669"/>
    <property type="project" value="InterPro"/>
</dbReference>
<dbReference type="GO" id="GO:1905762">
    <property type="term" value="F:CCR4-NOT complex binding"/>
    <property type="evidence" value="ECO:0007669"/>
    <property type="project" value="TreeGrafter"/>
</dbReference>
<dbReference type="Proteomes" id="UP000559027">
    <property type="component" value="Unassembled WGS sequence"/>
</dbReference>
<feature type="compositionally biased region" description="Low complexity" evidence="1">
    <location>
        <begin position="307"/>
        <end position="316"/>
    </location>
</feature>
<evidence type="ECO:0000259" key="2">
    <source>
        <dbReference type="Pfam" id="PF01936"/>
    </source>
</evidence>
<feature type="compositionally biased region" description="Low complexity" evidence="1">
    <location>
        <begin position="277"/>
        <end position="286"/>
    </location>
</feature>
<dbReference type="EMBL" id="JAACJO010000005">
    <property type="protein sequence ID" value="KAF5357945.1"/>
    <property type="molecule type" value="Genomic_DNA"/>
</dbReference>
<protein>
    <recommendedName>
        <fullName evidence="2">NYN domain-containing protein</fullName>
    </recommendedName>
</protein>
<evidence type="ECO:0000313" key="4">
    <source>
        <dbReference type="Proteomes" id="UP000559027"/>
    </source>
</evidence>
<feature type="compositionally biased region" description="Pro residues" evidence="1">
    <location>
        <begin position="359"/>
        <end position="379"/>
    </location>
</feature>
<feature type="compositionally biased region" description="Low complexity" evidence="1">
    <location>
        <begin position="90"/>
        <end position="99"/>
    </location>
</feature>
<feature type="compositionally biased region" description="Low complexity" evidence="1">
    <location>
        <begin position="73"/>
        <end position="82"/>
    </location>
</feature>
<dbReference type="InterPro" id="IPR021139">
    <property type="entry name" value="NYN"/>
</dbReference>
<dbReference type="InterPro" id="IPR024768">
    <property type="entry name" value="Marf1"/>
</dbReference>
<accession>A0A8H5G404</accession>
<organism evidence="3 4">
    <name type="scientific">Leucocoprinus leucothites</name>
    <dbReference type="NCBI Taxonomy" id="201217"/>
    <lineage>
        <taxon>Eukaryota</taxon>
        <taxon>Fungi</taxon>
        <taxon>Dikarya</taxon>
        <taxon>Basidiomycota</taxon>
        <taxon>Agaricomycotina</taxon>
        <taxon>Agaricomycetes</taxon>
        <taxon>Agaricomycetidae</taxon>
        <taxon>Agaricales</taxon>
        <taxon>Agaricineae</taxon>
        <taxon>Agaricaceae</taxon>
        <taxon>Leucocoprinus</taxon>
    </lineage>
</organism>
<dbReference type="PANTHER" id="PTHR14379:SF3">
    <property type="entry name" value="MEIOSIS REGULATOR AND MRNA STABILITY FACTOR 1"/>
    <property type="match status" value="1"/>
</dbReference>
<reference evidence="3 4" key="1">
    <citation type="journal article" date="2020" name="ISME J.">
        <title>Uncovering the hidden diversity of litter-decomposition mechanisms in mushroom-forming fungi.</title>
        <authorList>
            <person name="Floudas D."/>
            <person name="Bentzer J."/>
            <person name="Ahren D."/>
            <person name="Johansson T."/>
            <person name="Persson P."/>
            <person name="Tunlid A."/>
        </authorList>
    </citation>
    <scope>NUCLEOTIDE SEQUENCE [LARGE SCALE GENOMIC DNA]</scope>
    <source>
        <strain evidence="3 4">CBS 146.42</strain>
    </source>
</reference>
<proteinExistence type="predicted"/>
<gene>
    <name evidence="3" type="ORF">D9756_001858</name>
</gene>
<feature type="region of interest" description="Disordered" evidence="1">
    <location>
        <begin position="73"/>
        <end position="113"/>
    </location>
</feature>